<name>A0A2G9SFZ9_AQUCT</name>
<protein>
    <submittedName>
        <fullName evidence="1">Uncharacterized protein</fullName>
    </submittedName>
</protein>
<dbReference type="AlphaFoldDB" id="A0A2G9SFZ9"/>
<reference evidence="1" key="1">
    <citation type="submission" date="2017-08" db="EMBL/GenBank/DDBJ databases">
        <title>Assembly of the North American Bullfrog Genome.</title>
        <authorList>
            <person name="Warren R.L."/>
            <person name="Vandervalk B.P."/>
            <person name="Kucuk E."/>
            <person name="Birol I."/>
            <person name="Helbing C."/>
            <person name="Pandoh P."/>
            <person name="Behsaz B."/>
            <person name="Mohamadi H."/>
            <person name="Chu J."/>
            <person name="Jackman S."/>
            <person name="Hammond S.A."/>
            <person name="Veldhoen N."/>
            <person name="Kirk H."/>
            <person name="Zhao Y."/>
            <person name="Coope R."/>
            <person name="Pleasance S."/>
            <person name="Moore R."/>
            <person name="Holt R."/>
        </authorList>
    </citation>
    <scope>NUCLEOTIDE SEQUENCE</scope>
    <source>
        <strain evidence="1">Bruno</strain>
        <tissue evidence="1">Liver</tissue>
    </source>
</reference>
<proteinExistence type="predicted"/>
<accession>A0A2G9SFZ9</accession>
<evidence type="ECO:0000313" key="1">
    <source>
        <dbReference type="EMBL" id="PIO39058.1"/>
    </source>
</evidence>
<feature type="non-terminal residue" evidence="1">
    <location>
        <position position="1"/>
    </location>
</feature>
<gene>
    <name evidence="1" type="ORF">AB205_0156910</name>
</gene>
<sequence>TILVIFAAPPGRRGRIPSVEEPCAWGLLGHGFRLFSQNLPSSDPLLTKQLCPRN</sequence>
<dbReference type="EMBL" id="KV924041">
    <property type="protein sequence ID" value="PIO39058.1"/>
    <property type="molecule type" value="Genomic_DNA"/>
</dbReference>
<organism evidence="1">
    <name type="scientific">Aquarana catesbeiana</name>
    <name type="common">American bullfrog</name>
    <name type="synonym">Rana catesbeiana</name>
    <dbReference type="NCBI Taxonomy" id="8400"/>
    <lineage>
        <taxon>Eukaryota</taxon>
        <taxon>Metazoa</taxon>
        <taxon>Chordata</taxon>
        <taxon>Craniata</taxon>
        <taxon>Vertebrata</taxon>
        <taxon>Euteleostomi</taxon>
        <taxon>Amphibia</taxon>
        <taxon>Batrachia</taxon>
        <taxon>Anura</taxon>
        <taxon>Neobatrachia</taxon>
        <taxon>Ranoidea</taxon>
        <taxon>Ranidae</taxon>
        <taxon>Aquarana</taxon>
    </lineage>
</organism>